<dbReference type="InterPro" id="IPR013822">
    <property type="entry name" value="Signal_recog_particl_SRP54_hlx"/>
</dbReference>
<dbReference type="SUPFAM" id="SSF52540">
    <property type="entry name" value="P-loop containing nucleoside triphosphate hydrolases"/>
    <property type="match status" value="1"/>
</dbReference>
<dbReference type="CDD" id="cd17874">
    <property type="entry name" value="FtsY"/>
    <property type="match status" value="1"/>
</dbReference>
<proteinExistence type="inferred from homology"/>
<dbReference type="InterPro" id="IPR004390">
    <property type="entry name" value="SR_rcpt_FtsY"/>
</dbReference>
<dbReference type="InterPro" id="IPR027417">
    <property type="entry name" value="P-loop_NTPase"/>
</dbReference>
<evidence type="ECO:0000313" key="14">
    <source>
        <dbReference type="EMBL" id="CAB4971822.1"/>
    </source>
</evidence>
<dbReference type="InterPro" id="IPR003593">
    <property type="entry name" value="AAA+_ATPase"/>
</dbReference>
<dbReference type="Pfam" id="PF00448">
    <property type="entry name" value="SRP54"/>
    <property type="match status" value="1"/>
</dbReference>
<keyword evidence="5" id="KW-0547">Nucleotide-binding</keyword>
<evidence type="ECO:0000259" key="12">
    <source>
        <dbReference type="PROSITE" id="PS00300"/>
    </source>
</evidence>
<gene>
    <name evidence="13" type="ORF">UFOPK2582_01207</name>
    <name evidence="14" type="ORF">UFOPK3914_00468</name>
    <name evidence="15" type="ORF">UFOPK4173_00646</name>
    <name evidence="16" type="ORF">UFOPK4354_00345</name>
</gene>
<evidence type="ECO:0000256" key="8">
    <source>
        <dbReference type="ARBA" id="ARBA00023136"/>
    </source>
</evidence>
<evidence type="ECO:0000313" key="13">
    <source>
        <dbReference type="EMBL" id="CAB4706652.1"/>
    </source>
</evidence>
<evidence type="ECO:0000313" key="16">
    <source>
        <dbReference type="EMBL" id="CAB5062666.1"/>
    </source>
</evidence>
<dbReference type="Gene3D" id="3.40.50.300">
    <property type="entry name" value="P-loop containing nucleotide triphosphate hydrolases"/>
    <property type="match status" value="1"/>
</dbReference>
<evidence type="ECO:0000256" key="7">
    <source>
        <dbReference type="ARBA" id="ARBA00023134"/>
    </source>
</evidence>
<keyword evidence="8 11" id="KW-0472">Membrane</keyword>
<keyword evidence="9" id="KW-0675">Receptor</keyword>
<evidence type="ECO:0000256" key="11">
    <source>
        <dbReference type="SAM" id="Phobius"/>
    </source>
</evidence>
<keyword evidence="4" id="KW-0963">Cytoplasm</keyword>
<dbReference type="GO" id="GO:0005737">
    <property type="term" value="C:cytoplasm"/>
    <property type="evidence" value="ECO:0007669"/>
    <property type="project" value="UniProtKB-ARBA"/>
</dbReference>
<dbReference type="PROSITE" id="PS00300">
    <property type="entry name" value="SRP54"/>
    <property type="match status" value="1"/>
</dbReference>
<evidence type="ECO:0000256" key="6">
    <source>
        <dbReference type="ARBA" id="ARBA00022801"/>
    </source>
</evidence>
<dbReference type="SMART" id="SM00963">
    <property type="entry name" value="SRP54_N"/>
    <property type="match status" value="1"/>
</dbReference>
<comment type="similarity">
    <text evidence="2">Belongs to the GTP-binding SRP family.</text>
</comment>
<accession>A0A6J7UCP1</accession>
<dbReference type="GO" id="GO:0006614">
    <property type="term" value="P:SRP-dependent cotranslational protein targeting to membrane"/>
    <property type="evidence" value="ECO:0007669"/>
    <property type="project" value="InterPro"/>
</dbReference>
<dbReference type="GO" id="GO:0005886">
    <property type="term" value="C:plasma membrane"/>
    <property type="evidence" value="ECO:0007669"/>
    <property type="project" value="UniProtKB-SubCell"/>
</dbReference>
<dbReference type="GO" id="GO:0003924">
    <property type="term" value="F:GTPase activity"/>
    <property type="evidence" value="ECO:0007669"/>
    <property type="project" value="TreeGrafter"/>
</dbReference>
<reference evidence="16" key="1">
    <citation type="submission" date="2020-05" db="EMBL/GenBank/DDBJ databases">
        <authorList>
            <person name="Chiriac C."/>
            <person name="Salcher M."/>
            <person name="Ghai R."/>
            <person name="Kavagutti S V."/>
        </authorList>
    </citation>
    <scope>NUCLEOTIDE SEQUENCE</scope>
</reference>
<evidence type="ECO:0000256" key="5">
    <source>
        <dbReference type="ARBA" id="ARBA00022741"/>
    </source>
</evidence>
<dbReference type="FunFam" id="3.40.50.300:FF:000053">
    <property type="entry name" value="Signal recognition particle receptor FtsY"/>
    <property type="match status" value="1"/>
</dbReference>
<dbReference type="Pfam" id="PF02881">
    <property type="entry name" value="SRP54_N"/>
    <property type="match status" value="1"/>
</dbReference>
<evidence type="ECO:0000313" key="15">
    <source>
        <dbReference type="EMBL" id="CAB5031324.1"/>
    </source>
</evidence>
<dbReference type="InterPro" id="IPR000897">
    <property type="entry name" value="SRP54_GTPase_dom"/>
</dbReference>
<evidence type="ECO:0000256" key="1">
    <source>
        <dbReference type="ARBA" id="ARBA00004413"/>
    </source>
</evidence>
<dbReference type="NCBIfam" id="TIGR00064">
    <property type="entry name" value="ftsY"/>
    <property type="match status" value="1"/>
</dbReference>
<dbReference type="AlphaFoldDB" id="A0A6J7UCP1"/>
<dbReference type="EMBL" id="CAFBPW010000052">
    <property type="protein sequence ID" value="CAB5031324.1"/>
    <property type="molecule type" value="Genomic_DNA"/>
</dbReference>
<sequence length="414" mass="43183">MSPILIIIIIFAIGVVVAGALLLGRPSKGELLEGPPEGVLPREAGTQAQDPDSLDGPEIEMVEPVAGILGSSVAITGPELTPEEEAANIAAAEQAEQEGEDARLARVAEEAAEDERPNFLERLAKARSTFSGFLGSVLSRSQIDAESWNELEEALIRADVGIGPSQKLLDAVRVTVKENGLATSAELVEAVKDQMKADLAGPVTLARAQTAPTIWLFVGVNGVGKTTTIGKLGKRLTDQGDRVVMAAGDTFRAAAAEQLGTWADRCGADLVRGEEGGDPSAVIFDAVASAAAKGADIVLADTAGRLHNKTNLMEELSKVRRVADKGEGTVTEVLLVLDATTGQNGLQQARQFTEATEVTGVVLTKLDGSAKGGIVFAIRSELGIPVKLVGLGETAVDLVDFNSDEFVDALFAQD</sequence>
<feature type="domain" description="SRP54-type proteins GTP-binding" evidence="12">
    <location>
        <begin position="385"/>
        <end position="398"/>
    </location>
</feature>
<dbReference type="GO" id="GO:0005047">
    <property type="term" value="F:signal recognition particle binding"/>
    <property type="evidence" value="ECO:0007669"/>
    <property type="project" value="TreeGrafter"/>
</dbReference>
<keyword evidence="11" id="KW-0812">Transmembrane</keyword>
<dbReference type="InterPro" id="IPR042101">
    <property type="entry name" value="SRP54_N_sf"/>
</dbReference>
<dbReference type="HAMAP" id="MF_00920">
    <property type="entry name" value="FtsY"/>
    <property type="match status" value="1"/>
</dbReference>
<dbReference type="SUPFAM" id="SSF47364">
    <property type="entry name" value="Domain of the SRP/SRP receptor G-proteins"/>
    <property type="match status" value="1"/>
</dbReference>
<dbReference type="PANTHER" id="PTHR43134">
    <property type="entry name" value="SIGNAL RECOGNITION PARTICLE RECEPTOR SUBUNIT ALPHA"/>
    <property type="match status" value="1"/>
</dbReference>
<evidence type="ECO:0000256" key="9">
    <source>
        <dbReference type="ARBA" id="ARBA00023170"/>
    </source>
</evidence>
<dbReference type="SMART" id="SM00962">
    <property type="entry name" value="SRP54"/>
    <property type="match status" value="1"/>
</dbReference>
<evidence type="ECO:0000256" key="2">
    <source>
        <dbReference type="ARBA" id="ARBA00008531"/>
    </source>
</evidence>
<feature type="region of interest" description="Disordered" evidence="10">
    <location>
        <begin position="33"/>
        <end position="55"/>
    </location>
</feature>
<dbReference type="EMBL" id="CAEZXS010000152">
    <property type="protein sequence ID" value="CAB4706652.1"/>
    <property type="molecule type" value="Genomic_DNA"/>
</dbReference>
<dbReference type="SMART" id="SM00382">
    <property type="entry name" value="AAA"/>
    <property type="match status" value="1"/>
</dbReference>
<evidence type="ECO:0000256" key="4">
    <source>
        <dbReference type="ARBA" id="ARBA00022490"/>
    </source>
</evidence>
<protein>
    <submittedName>
        <fullName evidence="16">Unannotated protein</fullName>
    </submittedName>
</protein>
<dbReference type="PANTHER" id="PTHR43134:SF1">
    <property type="entry name" value="SIGNAL RECOGNITION PARTICLE RECEPTOR SUBUNIT ALPHA"/>
    <property type="match status" value="1"/>
</dbReference>
<organism evidence="16">
    <name type="scientific">freshwater metagenome</name>
    <dbReference type="NCBI Taxonomy" id="449393"/>
    <lineage>
        <taxon>unclassified sequences</taxon>
        <taxon>metagenomes</taxon>
        <taxon>ecological metagenomes</taxon>
    </lineage>
</organism>
<dbReference type="InterPro" id="IPR036225">
    <property type="entry name" value="SRP/SRP_N"/>
</dbReference>
<keyword evidence="6" id="KW-0378">Hydrolase</keyword>
<evidence type="ECO:0000256" key="10">
    <source>
        <dbReference type="SAM" id="MobiDB-lite"/>
    </source>
</evidence>
<feature type="transmembrane region" description="Helical" evidence="11">
    <location>
        <begin position="6"/>
        <end position="24"/>
    </location>
</feature>
<keyword evidence="3" id="KW-1003">Cell membrane</keyword>
<evidence type="ECO:0000256" key="3">
    <source>
        <dbReference type="ARBA" id="ARBA00022475"/>
    </source>
</evidence>
<dbReference type="Gene3D" id="1.20.120.140">
    <property type="entry name" value="Signal recognition particle SRP54, nucleotide-binding domain"/>
    <property type="match status" value="1"/>
</dbReference>
<dbReference type="GO" id="GO:0005525">
    <property type="term" value="F:GTP binding"/>
    <property type="evidence" value="ECO:0007669"/>
    <property type="project" value="UniProtKB-KW"/>
</dbReference>
<name>A0A6J7UCP1_9ZZZZ</name>
<keyword evidence="11" id="KW-1133">Transmembrane helix</keyword>
<comment type="subcellular location">
    <subcellularLocation>
        <location evidence="1">Cell membrane</location>
        <topology evidence="1">Peripheral membrane protein</topology>
        <orientation evidence="1">Cytoplasmic side</orientation>
    </subcellularLocation>
</comment>
<keyword evidence="7" id="KW-0342">GTP-binding</keyword>
<dbReference type="EMBL" id="CAFBOG010000028">
    <property type="protein sequence ID" value="CAB4971822.1"/>
    <property type="molecule type" value="Genomic_DNA"/>
</dbReference>
<dbReference type="EMBL" id="CAFBQW010000023">
    <property type="protein sequence ID" value="CAB5062666.1"/>
    <property type="molecule type" value="Genomic_DNA"/>
</dbReference>